<keyword evidence="5" id="KW-1133">Transmembrane helix</keyword>
<dbReference type="InterPro" id="IPR024788">
    <property type="entry name" value="Malectin-like_Carb-bd_dom"/>
</dbReference>
<proteinExistence type="predicted"/>
<dbReference type="Pfam" id="PF13855">
    <property type="entry name" value="LRR_8"/>
    <property type="match status" value="1"/>
</dbReference>
<dbReference type="SUPFAM" id="SSF52058">
    <property type="entry name" value="L domain-like"/>
    <property type="match status" value="1"/>
</dbReference>
<feature type="domain" description="Malectin-like" evidence="8">
    <location>
        <begin position="32"/>
        <end position="257"/>
    </location>
</feature>
<dbReference type="AlphaFoldDB" id="A0ABD1Y8S0"/>
<evidence type="ECO:0000256" key="7">
    <source>
        <dbReference type="SAM" id="SignalP"/>
    </source>
</evidence>
<organism evidence="9 10">
    <name type="scientific">Riccia fluitans</name>
    <dbReference type="NCBI Taxonomy" id="41844"/>
    <lineage>
        <taxon>Eukaryota</taxon>
        <taxon>Viridiplantae</taxon>
        <taxon>Streptophyta</taxon>
        <taxon>Embryophyta</taxon>
        <taxon>Marchantiophyta</taxon>
        <taxon>Marchantiopsida</taxon>
        <taxon>Marchantiidae</taxon>
        <taxon>Marchantiales</taxon>
        <taxon>Ricciaceae</taxon>
        <taxon>Riccia</taxon>
    </lineage>
</organism>
<evidence type="ECO:0000259" key="8">
    <source>
        <dbReference type="Pfam" id="PF12819"/>
    </source>
</evidence>
<keyword evidence="3" id="KW-0812">Transmembrane</keyword>
<dbReference type="InterPro" id="IPR032675">
    <property type="entry name" value="LRR_dom_sf"/>
</dbReference>
<accession>A0ABD1Y8S0</accession>
<feature type="signal peptide" evidence="7">
    <location>
        <begin position="1"/>
        <end position="24"/>
    </location>
</feature>
<protein>
    <recommendedName>
        <fullName evidence="8">Malectin-like domain-containing protein</fullName>
    </recommendedName>
</protein>
<dbReference type="PANTHER" id="PTHR45631:SF68">
    <property type="entry name" value="REPEAT FAMILY PROTEIN, PUTATIVE, EXPRESSED-RELATED"/>
    <property type="match status" value="1"/>
</dbReference>
<keyword evidence="4" id="KW-0677">Repeat</keyword>
<evidence type="ECO:0000313" key="10">
    <source>
        <dbReference type="Proteomes" id="UP001605036"/>
    </source>
</evidence>
<dbReference type="FunFam" id="3.80.10.10:FF:000129">
    <property type="entry name" value="Leucine-rich repeat receptor-like kinase"/>
    <property type="match status" value="1"/>
</dbReference>
<dbReference type="PANTHER" id="PTHR45631">
    <property type="entry name" value="OS07G0107800 PROTEIN-RELATED"/>
    <property type="match status" value="1"/>
</dbReference>
<reference evidence="9 10" key="1">
    <citation type="submission" date="2024-09" db="EMBL/GenBank/DDBJ databases">
        <title>Chromosome-scale assembly of Riccia fluitans.</title>
        <authorList>
            <person name="Paukszto L."/>
            <person name="Sawicki J."/>
            <person name="Karawczyk K."/>
            <person name="Piernik-Szablinska J."/>
            <person name="Szczecinska M."/>
            <person name="Mazdziarz M."/>
        </authorList>
    </citation>
    <scope>NUCLEOTIDE SEQUENCE [LARGE SCALE GENOMIC DNA]</scope>
    <source>
        <strain evidence="9">Rf_01</strain>
        <tissue evidence="9">Aerial parts of the thallus</tissue>
    </source>
</reference>
<keyword evidence="2" id="KW-0433">Leucine-rich repeat</keyword>
<dbReference type="Pfam" id="PF12819">
    <property type="entry name" value="Malectin_like"/>
    <property type="match status" value="1"/>
</dbReference>
<feature type="chain" id="PRO_5044808093" description="Malectin-like domain-containing protein" evidence="7">
    <location>
        <begin position="25"/>
        <end position="529"/>
    </location>
</feature>
<evidence type="ECO:0000256" key="4">
    <source>
        <dbReference type="ARBA" id="ARBA00022737"/>
    </source>
</evidence>
<sequence length="529" mass="60395">MGEEICAGFVLIVLYLCMLTVTSAHPGEFLSIHCGAKLPYTDELGIKWVLDDEYVKTGENWETQVSDHNESSIQLNSFRYFPNSRTKNCYVLPVDPSSTYLLRVRLFPGKGSSQTTSPLTLPMDFSVTVNSNEWFSYSALNESDRAPILYESVFFSFERSVAYLCLLQGRNRPFINSIELRGLPPKSYWDFSTRRRRIMVLGERINTGTAPEDKTIIRYPDDEYDRFWWPTSTRKFPDYKRFEGSWKNLSFTRYPDNASYSYYDEFYNNYTPNKTIIIAWVGRNLTFGITKERPGLQKIEVTVYTKDLEPGVNITKDNPAGPLFGFPGAEQLQAQNLTDTVDFFWQDALYFDYDNISYTVASAPWFKRDVFLNAFEWYYSYDINLNATFSEDIITLNTLRESFDLQDWTGDPCYPVAWNWLTCDPNTTRVQTLMLSNMNISGTIPENISSLAGLTEMHLGNNSIHGSIPPSMVSLTNLRILALDNNKLTGDIPLAFQNKAGFTFNGNPGLCIPQGSRCNSISAAPSQQE</sequence>
<dbReference type="InterPro" id="IPR001611">
    <property type="entry name" value="Leu-rich_rpt"/>
</dbReference>
<dbReference type="EMBL" id="JBHFFA010000006">
    <property type="protein sequence ID" value="KAL2623126.1"/>
    <property type="molecule type" value="Genomic_DNA"/>
</dbReference>
<dbReference type="GO" id="GO:0016020">
    <property type="term" value="C:membrane"/>
    <property type="evidence" value="ECO:0007669"/>
    <property type="project" value="UniProtKB-SubCell"/>
</dbReference>
<gene>
    <name evidence="9" type="ORF">R1flu_003331</name>
</gene>
<evidence type="ECO:0000256" key="2">
    <source>
        <dbReference type="ARBA" id="ARBA00022614"/>
    </source>
</evidence>
<comment type="subcellular location">
    <subcellularLocation>
        <location evidence="1">Membrane</location>
        <topology evidence="1">Single-pass membrane protein</topology>
    </subcellularLocation>
</comment>
<dbReference type="Proteomes" id="UP001605036">
    <property type="component" value="Unassembled WGS sequence"/>
</dbReference>
<keyword evidence="7" id="KW-0732">Signal</keyword>
<keyword evidence="10" id="KW-1185">Reference proteome</keyword>
<dbReference type="Gene3D" id="3.80.10.10">
    <property type="entry name" value="Ribonuclease Inhibitor"/>
    <property type="match status" value="1"/>
</dbReference>
<evidence type="ECO:0000313" key="9">
    <source>
        <dbReference type="EMBL" id="KAL2623126.1"/>
    </source>
</evidence>
<evidence type="ECO:0000256" key="1">
    <source>
        <dbReference type="ARBA" id="ARBA00004167"/>
    </source>
</evidence>
<name>A0ABD1Y8S0_9MARC</name>
<evidence type="ECO:0000256" key="6">
    <source>
        <dbReference type="ARBA" id="ARBA00023136"/>
    </source>
</evidence>
<keyword evidence="6" id="KW-0472">Membrane</keyword>
<evidence type="ECO:0000256" key="3">
    <source>
        <dbReference type="ARBA" id="ARBA00022692"/>
    </source>
</evidence>
<comment type="caution">
    <text evidence="9">The sequence shown here is derived from an EMBL/GenBank/DDBJ whole genome shotgun (WGS) entry which is preliminary data.</text>
</comment>
<evidence type="ECO:0000256" key="5">
    <source>
        <dbReference type="ARBA" id="ARBA00022989"/>
    </source>
</evidence>